<feature type="domain" description="Peptidase S11 D-alanyl-D-alanine carboxypeptidase A N-terminal" evidence="9">
    <location>
        <begin position="21"/>
        <end position="243"/>
    </location>
</feature>
<comment type="caution">
    <text evidence="10">The sequence shown here is derived from an EMBL/GenBank/DDBJ whole genome shotgun (WGS) entry which is preliminary data.</text>
</comment>
<dbReference type="RefSeq" id="WP_195875954.1">
    <property type="nucleotide sequence ID" value="NZ_JADOEL010000011.1"/>
</dbReference>
<dbReference type="SUPFAM" id="SSF56601">
    <property type="entry name" value="beta-lactamase/transpeptidase-like"/>
    <property type="match status" value="1"/>
</dbReference>
<evidence type="ECO:0000256" key="6">
    <source>
        <dbReference type="ARBA" id="ARBA00023316"/>
    </source>
</evidence>
<dbReference type="InterPro" id="IPR012338">
    <property type="entry name" value="Beta-lactam/transpept-like"/>
</dbReference>
<dbReference type="InterPro" id="IPR001967">
    <property type="entry name" value="Peptidase_S11_N"/>
</dbReference>
<dbReference type="PANTHER" id="PTHR21581:SF26">
    <property type="entry name" value="D-ALANYL-D-ALANINE ENDOPEPTIDASE"/>
    <property type="match status" value="1"/>
</dbReference>
<keyword evidence="5" id="KW-0573">Peptidoglycan synthesis</keyword>
<evidence type="ECO:0000256" key="5">
    <source>
        <dbReference type="ARBA" id="ARBA00022984"/>
    </source>
</evidence>
<gene>
    <name evidence="10" type="ORF">IXC47_13605</name>
</gene>
<dbReference type="PRINTS" id="PR00725">
    <property type="entry name" value="DADACBPTASE1"/>
</dbReference>
<evidence type="ECO:0000256" key="7">
    <source>
        <dbReference type="RuleBase" id="RU004016"/>
    </source>
</evidence>
<keyword evidence="3 10" id="KW-0378">Hydrolase</keyword>
<protein>
    <submittedName>
        <fullName evidence="10">Serine hydrolase</fullName>
    </submittedName>
</protein>
<dbReference type="EMBL" id="JADOEL010000011">
    <property type="protein sequence ID" value="MBF8178720.1"/>
    <property type="molecule type" value="Genomic_DNA"/>
</dbReference>
<keyword evidence="11" id="KW-1185">Reference proteome</keyword>
<feature type="signal peptide" evidence="8">
    <location>
        <begin position="1"/>
        <end position="19"/>
    </location>
</feature>
<evidence type="ECO:0000313" key="10">
    <source>
        <dbReference type="EMBL" id="MBF8178720.1"/>
    </source>
</evidence>
<evidence type="ECO:0000259" key="9">
    <source>
        <dbReference type="Pfam" id="PF00768"/>
    </source>
</evidence>
<name>A0ABS0EV46_9BURK</name>
<evidence type="ECO:0000256" key="1">
    <source>
        <dbReference type="ARBA" id="ARBA00007164"/>
    </source>
</evidence>
<evidence type="ECO:0000256" key="2">
    <source>
        <dbReference type="ARBA" id="ARBA00022729"/>
    </source>
</evidence>
<proteinExistence type="inferred from homology"/>
<comment type="similarity">
    <text evidence="1 7">Belongs to the peptidase S11 family.</text>
</comment>
<feature type="chain" id="PRO_5045519590" evidence="8">
    <location>
        <begin position="20"/>
        <end position="274"/>
    </location>
</feature>
<dbReference type="GO" id="GO:0016787">
    <property type="term" value="F:hydrolase activity"/>
    <property type="evidence" value="ECO:0007669"/>
    <property type="project" value="UniProtKB-KW"/>
</dbReference>
<keyword evidence="6" id="KW-0961">Cell wall biogenesis/degradation</keyword>
<dbReference type="Proteomes" id="UP000657372">
    <property type="component" value="Unassembled WGS sequence"/>
</dbReference>
<dbReference type="PANTHER" id="PTHR21581">
    <property type="entry name" value="D-ALANYL-D-ALANINE CARBOXYPEPTIDASE"/>
    <property type="match status" value="1"/>
</dbReference>
<sequence>MIRSILLAVAITAASSAFATPLGSKHAIVIDESTGHVVFEKNATDIVPIASLTKLMTAMVVLDAKPDMHERITVAEEDVDTLKFSSSRVPVGAVLSRHELLELALMSSDNRAAHALARSYPGGLEHFKLAVRNKAHMLNLRRTNIEEPTGLSPYNTSTASDLARLALAASKYPEIERITTVSNDLIDVNGSMRHYHNTNKLVGDKNWAISLSKTGYTQEAGRCIIMRVRAAGRDAIMVLLNARGSSSRTADANYLHRLLTKEHHQPVMAKLNLK</sequence>
<organism evidence="10 11">
    <name type="scientific">Herminiimonas contaminans</name>
    <dbReference type="NCBI Taxonomy" id="1111140"/>
    <lineage>
        <taxon>Bacteria</taxon>
        <taxon>Pseudomonadati</taxon>
        <taxon>Pseudomonadota</taxon>
        <taxon>Betaproteobacteria</taxon>
        <taxon>Burkholderiales</taxon>
        <taxon>Oxalobacteraceae</taxon>
        <taxon>Herminiimonas</taxon>
    </lineage>
</organism>
<evidence type="ECO:0000313" key="11">
    <source>
        <dbReference type="Proteomes" id="UP000657372"/>
    </source>
</evidence>
<evidence type="ECO:0000256" key="3">
    <source>
        <dbReference type="ARBA" id="ARBA00022801"/>
    </source>
</evidence>
<evidence type="ECO:0000256" key="8">
    <source>
        <dbReference type="SAM" id="SignalP"/>
    </source>
</evidence>
<dbReference type="Gene3D" id="3.40.710.10">
    <property type="entry name" value="DD-peptidase/beta-lactamase superfamily"/>
    <property type="match status" value="1"/>
</dbReference>
<dbReference type="InterPro" id="IPR018044">
    <property type="entry name" value="Peptidase_S11"/>
</dbReference>
<dbReference type="Pfam" id="PF00768">
    <property type="entry name" value="Peptidase_S11"/>
    <property type="match status" value="1"/>
</dbReference>
<accession>A0ABS0EV46</accession>
<keyword evidence="4" id="KW-0133">Cell shape</keyword>
<reference evidence="10 11" key="1">
    <citation type="submission" date="2020-11" db="EMBL/GenBank/DDBJ databases">
        <title>WGS of Herminiimonas contaminans strain Marseille-Q4544 isolated from planarians Schmidtea mediterranea.</title>
        <authorList>
            <person name="Kangale L."/>
        </authorList>
    </citation>
    <scope>NUCLEOTIDE SEQUENCE [LARGE SCALE GENOMIC DNA]</scope>
    <source>
        <strain evidence="10 11">Marseille-Q4544</strain>
    </source>
</reference>
<keyword evidence="2 8" id="KW-0732">Signal</keyword>
<evidence type="ECO:0000256" key="4">
    <source>
        <dbReference type="ARBA" id="ARBA00022960"/>
    </source>
</evidence>